<dbReference type="PROSITE" id="PS50262">
    <property type="entry name" value="G_PROTEIN_RECEP_F1_2"/>
    <property type="match status" value="1"/>
</dbReference>
<evidence type="ECO:0000256" key="7">
    <source>
        <dbReference type="ARBA" id="ARBA00023170"/>
    </source>
</evidence>
<dbReference type="Proteomes" id="UP000515159">
    <property type="component" value="Chromosome 14"/>
</dbReference>
<feature type="transmembrane region" description="Helical" evidence="11">
    <location>
        <begin position="28"/>
        <end position="52"/>
    </location>
</feature>
<dbReference type="OrthoDB" id="9631784at2759"/>
<dbReference type="Pfam" id="PF00001">
    <property type="entry name" value="7tm_1"/>
    <property type="match status" value="1"/>
</dbReference>
<feature type="transmembrane region" description="Helical" evidence="11">
    <location>
        <begin position="142"/>
        <end position="162"/>
    </location>
</feature>
<evidence type="ECO:0000256" key="4">
    <source>
        <dbReference type="ARBA" id="ARBA00022989"/>
    </source>
</evidence>
<comment type="subcellular location">
    <subcellularLocation>
        <location evidence="1">Cell membrane</location>
        <topology evidence="1">Multi-pass membrane protein</topology>
    </subcellularLocation>
</comment>
<keyword evidence="7 10" id="KW-0675">Receptor</keyword>
<evidence type="ECO:0000313" key="14">
    <source>
        <dbReference type="RefSeq" id="XP_033775414.1"/>
    </source>
</evidence>
<dbReference type="FunFam" id="1.20.1070.10:FF:000193">
    <property type="entry name" value="Mas-related G-protein coupled receptor member E"/>
    <property type="match status" value="1"/>
</dbReference>
<proteinExistence type="inferred from homology"/>
<protein>
    <submittedName>
        <fullName evidence="14">Proto-oncogene Mas-like</fullName>
    </submittedName>
</protein>
<dbReference type="PROSITE" id="PS00237">
    <property type="entry name" value="G_PROTEIN_RECEP_F1_1"/>
    <property type="match status" value="1"/>
</dbReference>
<sequence length="317" mass="36196">MNEHNTTAILTSNWTRTTFFDDFSPLEISLLFLSVIIAVLGTIGNGIVLYFLSFKIKRNKFIVYILNLAVADLLFLLCVIAAVLLSLPRNGIHLIYVKIIAFSHRLAYNTGLYLLTAISLERCLSILYPLWYHFKRPKHQSAIVCTILWTLSSLVTGIESFLCLPLKWYLLCLKSVFLSTGVITFLFFTPLMVLSSMTLLIKIQRTSQHRHPPKLYLVIMVTVLIFLIFALPFKLLLTIMYICYIHLPNRLMFSALLFSVISSTANPFVYFLIGSSGKQRGRASIKVALQRVFIYEKDEEMTLNSNRANTNVLSFNV</sequence>
<dbReference type="InterPro" id="IPR000276">
    <property type="entry name" value="GPCR_Rhodpsn"/>
</dbReference>
<dbReference type="GeneID" id="117347982"/>
<dbReference type="Gene3D" id="1.20.1070.10">
    <property type="entry name" value="Rhodopsin 7-helix transmembrane proteins"/>
    <property type="match status" value="1"/>
</dbReference>
<name>A0A6P8NWB4_GEOSA</name>
<accession>A0A6P8NWB4</accession>
<dbReference type="RefSeq" id="XP_033775414.1">
    <property type="nucleotide sequence ID" value="XM_033919523.1"/>
</dbReference>
<evidence type="ECO:0000256" key="6">
    <source>
        <dbReference type="ARBA" id="ARBA00023136"/>
    </source>
</evidence>
<evidence type="ECO:0000259" key="12">
    <source>
        <dbReference type="PROSITE" id="PS50262"/>
    </source>
</evidence>
<evidence type="ECO:0000256" key="9">
    <source>
        <dbReference type="ARBA" id="ARBA00061394"/>
    </source>
</evidence>
<dbReference type="PRINTS" id="PR02108">
    <property type="entry name" value="MRGPCRFAMILY"/>
</dbReference>
<dbReference type="InterPro" id="IPR017452">
    <property type="entry name" value="GPCR_Rhodpsn_7TM"/>
</dbReference>
<keyword evidence="4 11" id="KW-1133">Transmembrane helix</keyword>
<evidence type="ECO:0000256" key="8">
    <source>
        <dbReference type="ARBA" id="ARBA00023224"/>
    </source>
</evidence>
<evidence type="ECO:0000256" key="11">
    <source>
        <dbReference type="SAM" id="Phobius"/>
    </source>
</evidence>
<keyword evidence="2" id="KW-1003">Cell membrane</keyword>
<reference evidence="14" key="1">
    <citation type="submission" date="2025-08" db="UniProtKB">
        <authorList>
            <consortium name="RefSeq"/>
        </authorList>
    </citation>
    <scope>IDENTIFICATION</scope>
</reference>
<dbReference type="KEGG" id="gsh:117347982"/>
<feature type="transmembrane region" description="Helical" evidence="11">
    <location>
        <begin position="168"/>
        <end position="194"/>
    </location>
</feature>
<dbReference type="SUPFAM" id="SSF81321">
    <property type="entry name" value="Family A G protein-coupled receptor-like"/>
    <property type="match status" value="1"/>
</dbReference>
<evidence type="ECO:0000256" key="2">
    <source>
        <dbReference type="ARBA" id="ARBA00022475"/>
    </source>
</evidence>
<feature type="domain" description="G-protein coupled receptors family 1 profile" evidence="12">
    <location>
        <begin position="44"/>
        <end position="270"/>
    </location>
</feature>
<keyword evidence="8 10" id="KW-0807">Transducer</keyword>
<dbReference type="PANTHER" id="PTHR11334">
    <property type="entry name" value="MAS-RELATED G-PROTEIN COUPLED RECEPTOR"/>
    <property type="match status" value="1"/>
</dbReference>
<keyword evidence="13" id="KW-1185">Reference proteome</keyword>
<dbReference type="InParanoid" id="A0A6P8NWB4"/>
<feature type="transmembrane region" description="Helical" evidence="11">
    <location>
        <begin position="215"/>
        <end position="247"/>
    </location>
</feature>
<dbReference type="AlphaFoldDB" id="A0A6P8NWB4"/>
<organism evidence="13 14">
    <name type="scientific">Geotrypetes seraphini</name>
    <name type="common">Gaboon caecilian</name>
    <name type="synonym">Caecilia seraphini</name>
    <dbReference type="NCBI Taxonomy" id="260995"/>
    <lineage>
        <taxon>Eukaryota</taxon>
        <taxon>Metazoa</taxon>
        <taxon>Chordata</taxon>
        <taxon>Craniata</taxon>
        <taxon>Vertebrata</taxon>
        <taxon>Euteleostomi</taxon>
        <taxon>Amphibia</taxon>
        <taxon>Gymnophiona</taxon>
        <taxon>Geotrypetes</taxon>
    </lineage>
</organism>
<evidence type="ECO:0000256" key="5">
    <source>
        <dbReference type="ARBA" id="ARBA00023040"/>
    </source>
</evidence>
<keyword evidence="6 11" id="KW-0472">Membrane</keyword>
<dbReference type="GO" id="GO:0005886">
    <property type="term" value="C:plasma membrane"/>
    <property type="evidence" value="ECO:0007669"/>
    <property type="project" value="UniProtKB-SubCell"/>
</dbReference>
<gene>
    <name evidence="14" type="primary">LOC117347982</name>
</gene>
<feature type="transmembrane region" description="Helical" evidence="11">
    <location>
        <begin position="64"/>
        <end position="87"/>
    </location>
</feature>
<dbReference type="GO" id="GO:0004930">
    <property type="term" value="F:G protein-coupled receptor activity"/>
    <property type="evidence" value="ECO:0007669"/>
    <property type="project" value="UniProtKB-KW"/>
</dbReference>
<dbReference type="PRINTS" id="PR00237">
    <property type="entry name" value="GPCRRHODOPSN"/>
</dbReference>
<keyword evidence="3 10" id="KW-0812">Transmembrane</keyword>
<feature type="transmembrane region" description="Helical" evidence="11">
    <location>
        <begin position="107"/>
        <end position="130"/>
    </location>
</feature>
<evidence type="ECO:0000256" key="1">
    <source>
        <dbReference type="ARBA" id="ARBA00004651"/>
    </source>
</evidence>
<dbReference type="PANTHER" id="PTHR11334:SF29">
    <property type="entry name" value="MAS-RELATED G-PROTEIN COUPLED RECEPTOR MEMBER X2"/>
    <property type="match status" value="1"/>
</dbReference>
<comment type="similarity">
    <text evidence="9">Belongs to the G-protein coupled receptor 1 family. Mas subfamily.</text>
</comment>
<evidence type="ECO:0000256" key="3">
    <source>
        <dbReference type="ARBA" id="ARBA00022692"/>
    </source>
</evidence>
<evidence type="ECO:0000256" key="10">
    <source>
        <dbReference type="RuleBase" id="RU000688"/>
    </source>
</evidence>
<keyword evidence="5 10" id="KW-0297">G-protein coupled receptor</keyword>
<dbReference type="InterPro" id="IPR026234">
    <property type="entry name" value="MRGPCRFAMILY"/>
</dbReference>
<feature type="transmembrane region" description="Helical" evidence="11">
    <location>
        <begin position="253"/>
        <end position="273"/>
    </location>
</feature>
<evidence type="ECO:0000313" key="13">
    <source>
        <dbReference type="Proteomes" id="UP000515159"/>
    </source>
</evidence>